<dbReference type="EMBL" id="MH001460">
    <property type="protein sequence ID" value="AVO22564.1"/>
    <property type="molecule type" value="Genomic_DNA"/>
</dbReference>
<name>A0A2P1JTX6_9CAUD</name>
<sequence>MAATDRITMNIKGHGQYQTDAEHFDMLMARHLPASVEELRAQIQERTTEIDYSDLATVTECLMVLAEYSGYATN</sequence>
<proteinExistence type="predicted"/>
<dbReference type="GeneID" id="64471884"/>
<dbReference type="KEGG" id="vg:64471884"/>
<gene>
    <name evidence="1" type="primary">81</name>
    <name evidence="1" type="ORF">PBI_PAEDORE_81</name>
</gene>
<accession>A0A2P1JTX6</accession>
<protein>
    <submittedName>
        <fullName evidence="1">Uncharacterized protein</fullName>
    </submittedName>
</protein>
<keyword evidence="2" id="KW-1185">Reference proteome</keyword>
<dbReference type="RefSeq" id="YP_010055947.1">
    <property type="nucleotide sequence ID" value="NC_054671.1"/>
</dbReference>
<evidence type="ECO:0000313" key="1">
    <source>
        <dbReference type="EMBL" id="AVO22564.1"/>
    </source>
</evidence>
<organism evidence="1 2">
    <name type="scientific">Streptomyces phage Paedore</name>
    <dbReference type="NCBI Taxonomy" id="2108134"/>
    <lineage>
        <taxon>Viruses</taxon>
        <taxon>Duplodnaviria</taxon>
        <taxon>Heunggongvirae</taxon>
        <taxon>Uroviricota</taxon>
        <taxon>Caudoviricetes</taxon>
        <taxon>Arquatrovirinae</taxon>
        <taxon>Arequatrovirus</taxon>
        <taxon>Arequatrovirus paedore</taxon>
    </lineage>
</organism>
<dbReference type="Proteomes" id="UP000240673">
    <property type="component" value="Segment"/>
</dbReference>
<evidence type="ECO:0000313" key="2">
    <source>
        <dbReference type="Proteomes" id="UP000240673"/>
    </source>
</evidence>
<reference evidence="1 2" key="1">
    <citation type="submission" date="2018-02" db="EMBL/GenBank/DDBJ databases">
        <authorList>
            <person name="Zack K.M."/>
            <person name="Dedrick R.M."/>
            <person name="Ward M."/>
            <person name="Garlena R.A."/>
            <person name="Russell D.A."/>
            <person name="Pope W.H."/>
            <person name="Jacobs-Sera D."/>
            <person name="Hatfull G.F."/>
        </authorList>
    </citation>
    <scope>NUCLEOTIDE SEQUENCE [LARGE SCALE GENOMIC DNA]</scope>
</reference>